<organism evidence="3 4">
    <name type="scientific">Clostridium bovifaecis</name>
    <dbReference type="NCBI Taxonomy" id="2184719"/>
    <lineage>
        <taxon>Bacteria</taxon>
        <taxon>Bacillati</taxon>
        <taxon>Bacillota</taxon>
        <taxon>Clostridia</taxon>
        <taxon>Eubacteriales</taxon>
        <taxon>Clostridiaceae</taxon>
        <taxon>Clostridium</taxon>
    </lineage>
</organism>
<evidence type="ECO:0000259" key="2">
    <source>
        <dbReference type="Pfam" id="PF01321"/>
    </source>
</evidence>
<reference evidence="3 4" key="1">
    <citation type="submission" date="2019-12" db="EMBL/GenBank/DDBJ databases">
        <title>Genome sequenceing of Clostridium bovifaecis.</title>
        <authorList>
            <person name="Yao Y."/>
        </authorList>
    </citation>
    <scope>NUCLEOTIDE SEQUENCE [LARGE SCALE GENOMIC DNA]</scope>
    <source>
        <strain evidence="3 4">BXX</strain>
    </source>
</reference>
<sequence length="389" mass="44062">MFSFDKNEYLQRLQNVKAKMAERGLDVLLITDPANIAYISGYNSWSFYVHQMLVVMIDEEEPVWIGRFMDAISARKTCWLKHENIVGYSDNYVQSDVRHPMDFVAEELIKRGKGNKAIAVEMDNYYFTAQCFASLTKGLPNCKFTDAKGLVNWVRVIKSENEIALMERAARIMEKGMQDAINKCNVGVRECDLAAEIYRSFITGTEEFGGDYASIVPLMPSGENTGACHLTWTDRKYQEGETVVLELAGCHQRYHSPMARTIFLGTPTQKLADTAEITVEGLNKVLDFIKPGVTAEEVEAVWSDNLKKYGLFKESRIGYSTGLNYPPDWGEHTISVRPGDKTVLQPNMTLHIIPGMYFENYGVEISEAIRVTENGCKTLANFERKLFVK</sequence>
<dbReference type="AlphaFoldDB" id="A0A6I6ER26"/>
<evidence type="ECO:0000313" key="3">
    <source>
        <dbReference type="EMBL" id="QGU94590.1"/>
    </source>
</evidence>
<protein>
    <submittedName>
        <fullName evidence="3">M24 family metallopeptidase</fullName>
    </submittedName>
</protein>
<dbReference type="PANTHER" id="PTHR46112:SF2">
    <property type="entry name" value="XAA-PRO AMINOPEPTIDASE P-RELATED"/>
    <property type="match status" value="1"/>
</dbReference>
<dbReference type="SUPFAM" id="SSF55920">
    <property type="entry name" value="Creatinase/aminopeptidase"/>
    <property type="match status" value="1"/>
</dbReference>
<gene>
    <name evidence="3" type="ORF">GOM49_05290</name>
</gene>
<keyword evidence="4" id="KW-1185">Reference proteome</keyword>
<dbReference type="PANTHER" id="PTHR46112">
    <property type="entry name" value="AMINOPEPTIDASE"/>
    <property type="match status" value="1"/>
</dbReference>
<accession>A0A6I6ER26</accession>
<dbReference type="Pfam" id="PF01321">
    <property type="entry name" value="Creatinase_N"/>
    <property type="match status" value="1"/>
</dbReference>
<dbReference type="InterPro" id="IPR050659">
    <property type="entry name" value="Peptidase_M24B"/>
</dbReference>
<evidence type="ECO:0000259" key="1">
    <source>
        <dbReference type="Pfam" id="PF00557"/>
    </source>
</evidence>
<dbReference type="SUPFAM" id="SSF53092">
    <property type="entry name" value="Creatinase/prolidase N-terminal domain"/>
    <property type="match status" value="1"/>
</dbReference>
<dbReference type="InterPro" id="IPR036005">
    <property type="entry name" value="Creatinase/aminopeptidase-like"/>
</dbReference>
<dbReference type="InterPro" id="IPR000994">
    <property type="entry name" value="Pept_M24"/>
</dbReference>
<dbReference type="CDD" id="cd01066">
    <property type="entry name" value="APP_MetAP"/>
    <property type="match status" value="1"/>
</dbReference>
<dbReference type="Gene3D" id="3.90.230.10">
    <property type="entry name" value="Creatinase/methionine aminopeptidase superfamily"/>
    <property type="match status" value="1"/>
</dbReference>
<name>A0A6I6ER26_9CLOT</name>
<dbReference type="InterPro" id="IPR029149">
    <property type="entry name" value="Creatin/AminoP/Spt16_N"/>
</dbReference>
<feature type="domain" description="Creatinase N-terminal" evidence="2">
    <location>
        <begin position="12"/>
        <end position="157"/>
    </location>
</feature>
<dbReference type="Gene3D" id="3.40.350.10">
    <property type="entry name" value="Creatinase/prolidase N-terminal domain"/>
    <property type="match status" value="1"/>
</dbReference>
<dbReference type="InterPro" id="IPR000587">
    <property type="entry name" value="Creatinase_N"/>
</dbReference>
<evidence type="ECO:0000313" key="4">
    <source>
        <dbReference type="Proteomes" id="UP000422764"/>
    </source>
</evidence>
<dbReference type="Pfam" id="PF00557">
    <property type="entry name" value="Peptidase_M24"/>
    <property type="match status" value="1"/>
</dbReference>
<dbReference type="Proteomes" id="UP000422764">
    <property type="component" value="Chromosome"/>
</dbReference>
<dbReference type="EMBL" id="CP046522">
    <property type="protein sequence ID" value="QGU94590.1"/>
    <property type="molecule type" value="Genomic_DNA"/>
</dbReference>
<proteinExistence type="predicted"/>
<feature type="domain" description="Peptidase M24" evidence="1">
    <location>
        <begin position="165"/>
        <end position="373"/>
    </location>
</feature>